<organism evidence="4 5">
    <name type="scientific">Paenibacillus montanisoli</name>
    <dbReference type="NCBI Taxonomy" id="2081970"/>
    <lineage>
        <taxon>Bacteria</taxon>
        <taxon>Bacillati</taxon>
        <taxon>Bacillota</taxon>
        <taxon>Bacilli</taxon>
        <taxon>Bacillales</taxon>
        <taxon>Paenibacillaceae</taxon>
        <taxon>Paenibacillus</taxon>
    </lineage>
</organism>
<dbReference type="PANTHER" id="PTHR43673:SF10">
    <property type="entry name" value="NADH DEHYDROGENASE_NAD(P)H NITROREDUCTASE XCC3605-RELATED"/>
    <property type="match status" value="1"/>
</dbReference>
<evidence type="ECO:0000256" key="1">
    <source>
        <dbReference type="ARBA" id="ARBA00007118"/>
    </source>
</evidence>
<dbReference type="InterPro" id="IPR000415">
    <property type="entry name" value="Nitroreductase-like"/>
</dbReference>
<name>A0A328TWR6_9BACL</name>
<dbReference type="Gene3D" id="3.40.109.10">
    <property type="entry name" value="NADH Oxidase"/>
    <property type="match status" value="1"/>
</dbReference>
<comment type="caution">
    <text evidence="4">The sequence shown here is derived from an EMBL/GenBank/DDBJ whole genome shotgun (WGS) entry which is preliminary data.</text>
</comment>
<dbReference type="GO" id="GO:0016491">
    <property type="term" value="F:oxidoreductase activity"/>
    <property type="evidence" value="ECO:0007669"/>
    <property type="project" value="UniProtKB-KW"/>
</dbReference>
<evidence type="ECO:0000256" key="2">
    <source>
        <dbReference type="ARBA" id="ARBA00023002"/>
    </source>
</evidence>
<dbReference type="PANTHER" id="PTHR43673">
    <property type="entry name" value="NAD(P)H NITROREDUCTASE YDGI-RELATED"/>
    <property type="match status" value="1"/>
</dbReference>
<evidence type="ECO:0000313" key="5">
    <source>
        <dbReference type="Proteomes" id="UP000249260"/>
    </source>
</evidence>
<reference evidence="4 5" key="1">
    <citation type="submission" date="2018-06" db="EMBL/GenBank/DDBJ databases">
        <title>Paenibacillus montanisoli sp. nov., isolated from mountain area soil.</title>
        <authorList>
            <person name="Wu M."/>
        </authorList>
    </citation>
    <scope>NUCLEOTIDE SEQUENCE [LARGE SCALE GENOMIC DNA]</scope>
    <source>
        <strain evidence="4 5">RA17</strain>
    </source>
</reference>
<dbReference type="EMBL" id="QLUW01000005">
    <property type="protein sequence ID" value="RAP74003.1"/>
    <property type="molecule type" value="Genomic_DNA"/>
</dbReference>
<evidence type="ECO:0000313" key="4">
    <source>
        <dbReference type="EMBL" id="RAP74003.1"/>
    </source>
</evidence>
<dbReference type="SUPFAM" id="SSF55469">
    <property type="entry name" value="FMN-dependent nitroreductase-like"/>
    <property type="match status" value="1"/>
</dbReference>
<accession>A0A328TWR6</accession>
<dbReference type="Pfam" id="PF00881">
    <property type="entry name" value="Nitroreductase"/>
    <property type="match status" value="2"/>
</dbReference>
<dbReference type="Proteomes" id="UP000249260">
    <property type="component" value="Unassembled WGS sequence"/>
</dbReference>
<dbReference type="AlphaFoldDB" id="A0A328TWR6"/>
<dbReference type="InterPro" id="IPR029479">
    <property type="entry name" value="Nitroreductase"/>
</dbReference>
<keyword evidence="5" id="KW-1185">Reference proteome</keyword>
<dbReference type="RefSeq" id="WP_112884792.1">
    <property type="nucleotide sequence ID" value="NZ_QLUW01000005.1"/>
</dbReference>
<feature type="domain" description="Nitroreductase" evidence="3">
    <location>
        <begin position="161"/>
        <end position="210"/>
    </location>
</feature>
<dbReference type="OrthoDB" id="9802760at2"/>
<feature type="domain" description="Nitroreductase" evidence="3">
    <location>
        <begin position="216"/>
        <end position="303"/>
    </location>
</feature>
<sequence>MISFLKKRLRPIKIIYTLIMNYYYDFSRYYRYTSRTNYQKNLEANIIKHYHVLEKGLSMPVVKQGFGVDVATSLISLCERYIENGYSLESKQFLSALSVLEKYINYNSKYYDLTDMKKGYGKITRELVVNKNQTEGGFKYLTKDEIIKSANSGFMEFSACRYSVRNYTDEEVDINLLKEAIKVAQKTPSACNRQSSKVYVVCDKNLINKVLGFQNGNRGFGHLANKLLIVTNDLRVFEGVHERNQSFIDGGMFAMSLLYGLHYNGLGACPLNWSTTTEVDRKFKKAVGINDSENIMMMISVGHLQDSFKVAVSKRRDIEEVLSFM</sequence>
<evidence type="ECO:0000259" key="3">
    <source>
        <dbReference type="Pfam" id="PF00881"/>
    </source>
</evidence>
<gene>
    <name evidence="4" type="ORF">DL346_23290</name>
</gene>
<protein>
    <submittedName>
        <fullName evidence="4">Nitroreductase</fullName>
    </submittedName>
</protein>
<keyword evidence="2" id="KW-0560">Oxidoreductase</keyword>
<comment type="similarity">
    <text evidence="1">Belongs to the nitroreductase family.</text>
</comment>
<proteinExistence type="inferred from homology"/>